<sequence>MANIGNWLDTFVEEKELDREHLFEVEGPSGLNVIPLGVVVDTIKIAPPQEQTAIQKRLQQLDFYNRDVTDYLRQLAGALVI</sequence>
<evidence type="ECO:0000313" key="1">
    <source>
        <dbReference type="EMBL" id="ORV97225.1"/>
    </source>
</evidence>
<gene>
    <name evidence="1" type="ORF">AWC14_15405</name>
</gene>
<accession>A0A1X1XE99</accession>
<dbReference type="OrthoDB" id="4633492at2"/>
<name>A0A1X1XE99_9MYCO</name>
<dbReference type="EMBL" id="LQPE01000168">
    <property type="protein sequence ID" value="ORV97225.1"/>
    <property type="molecule type" value="Genomic_DNA"/>
</dbReference>
<evidence type="ECO:0000313" key="2">
    <source>
        <dbReference type="Proteomes" id="UP000193487"/>
    </source>
</evidence>
<comment type="caution">
    <text evidence="1">The sequence shown here is derived from an EMBL/GenBank/DDBJ whole genome shotgun (WGS) entry which is preliminary data.</text>
</comment>
<dbReference type="AlphaFoldDB" id="A0A1X1XE99"/>
<organism evidence="1 2">
    <name type="scientific">Mycobacterium kyorinense</name>
    <dbReference type="NCBI Taxonomy" id="487514"/>
    <lineage>
        <taxon>Bacteria</taxon>
        <taxon>Bacillati</taxon>
        <taxon>Actinomycetota</taxon>
        <taxon>Actinomycetes</taxon>
        <taxon>Mycobacteriales</taxon>
        <taxon>Mycobacteriaceae</taxon>
        <taxon>Mycobacterium</taxon>
    </lineage>
</organism>
<proteinExistence type="predicted"/>
<protein>
    <submittedName>
        <fullName evidence="1">Uncharacterized protein</fullName>
    </submittedName>
</protein>
<keyword evidence="2" id="KW-1185">Reference proteome</keyword>
<dbReference type="RefSeq" id="WP_084024843.1">
    <property type="nucleotide sequence ID" value="NZ_LQPE01000168.1"/>
</dbReference>
<dbReference type="Proteomes" id="UP000193487">
    <property type="component" value="Unassembled WGS sequence"/>
</dbReference>
<reference evidence="1 2" key="1">
    <citation type="submission" date="2016-01" db="EMBL/GenBank/DDBJ databases">
        <title>The new phylogeny of the genus Mycobacterium.</title>
        <authorList>
            <person name="Tarcisio F."/>
            <person name="Conor M."/>
            <person name="Antonella G."/>
            <person name="Elisabetta G."/>
            <person name="Giulia F.S."/>
            <person name="Sara T."/>
            <person name="Anna F."/>
            <person name="Clotilde B."/>
            <person name="Roberto B."/>
            <person name="Veronica D.S."/>
            <person name="Fabio R."/>
            <person name="Monica P."/>
            <person name="Olivier J."/>
            <person name="Enrico T."/>
            <person name="Nicola S."/>
        </authorList>
    </citation>
    <scope>NUCLEOTIDE SEQUENCE [LARGE SCALE GENOMIC DNA]</scope>
    <source>
        <strain evidence="1 2">DSM 45166</strain>
    </source>
</reference>